<reference evidence="7 8" key="1">
    <citation type="submission" date="2018-07" db="EMBL/GenBank/DDBJ databases">
        <title>Thalassococcus profundi sp. nov., a marine bacterium isolated from deep seawater of Okinawa Trough.</title>
        <authorList>
            <person name="Yu M."/>
        </authorList>
    </citation>
    <scope>NUCLEOTIDE SEQUENCE [LARGE SCALE GENOMIC DNA]</scope>
    <source>
        <strain evidence="7 8">WRAS1</strain>
    </source>
</reference>
<dbReference type="GO" id="GO:0016491">
    <property type="term" value="F:oxidoreductase activity"/>
    <property type="evidence" value="ECO:0007669"/>
    <property type="project" value="UniProtKB-KW"/>
</dbReference>
<evidence type="ECO:0000256" key="4">
    <source>
        <dbReference type="SAM" id="MobiDB-lite"/>
    </source>
</evidence>
<evidence type="ECO:0000313" key="8">
    <source>
        <dbReference type="Proteomes" id="UP000253977"/>
    </source>
</evidence>
<evidence type="ECO:0000259" key="6">
    <source>
        <dbReference type="Pfam" id="PF14833"/>
    </source>
</evidence>
<gene>
    <name evidence="7" type="ORF">DU478_10765</name>
</gene>
<dbReference type="InterPro" id="IPR013328">
    <property type="entry name" value="6PGD_dom2"/>
</dbReference>
<dbReference type="SUPFAM" id="SSF51735">
    <property type="entry name" value="NAD(P)-binding Rossmann-fold domains"/>
    <property type="match status" value="1"/>
</dbReference>
<dbReference type="GO" id="GO:0050661">
    <property type="term" value="F:NADP binding"/>
    <property type="evidence" value="ECO:0007669"/>
    <property type="project" value="InterPro"/>
</dbReference>
<dbReference type="InterPro" id="IPR029154">
    <property type="entry name" value="HIBADH-like_NADP-bd"/>
</dbReference>
<dbReference type="PIRSF" id="PIRSF000103">
    <property type="entry name" value="HIBADH"/>
    <property type="match status" value="1"/>
</dbReference>
<dbReference type="PANTHER" id="PTHR43060:SF15">
    <property type="entry name" value="3-HYDROXYISOBUTYRATE DEHYDROGENASE-LIKE 1, MITOCHONDRIAL-RELATED"/>
    <property type="match status" value="1"/>
</dbReference>
<dbReference type="SUPFAM" id="SSF48179">
    <property type="entry name" value="6-phosphogluconate dehydrogenase C-terminal domain-like"/>
    <property type="match status" value="1"/>
</dbReference>
<proteinExistence type="predicted"/>
<dbReference type="Proteomes" id="UP000253977">
    <property type="component" value="Unassembled WGS sequence"/>
</dbReference>
<evidence type="ECO:0000259" key="5">
    <source>
        <dbReference type="Pfam" id="PF03446"/>
    </source>
</evidence>
<dbReference type="Pfam" id="PF14833">
    <property type="entry name" value="NAD_binding_11"/>
    <property type="match status" value="1"/>
</dbReference>
<keyword evidence="1" id="KW-0560">Oxidoreductase</keyword>
<organism evidence="7 8">
    <name type="scientific">Thalassococcus profundi</name>
    <dbReference type="NCBI Taxonomy" id="2282382"/>
    <lineage>
        <taxon>Bacteria</taxon>
        <taxon>Pseudomonadati</taxon>
        <taxon>Pseudomonadota</taxon>
        <taxon>Alphaproteobacteria</taxon>
        <taxon>Rhodobacterales</taxon>
        <taxon>Roseobacteraceae</taxon>
        <taxon>Thalassococcus</taxon>
    </lineage>
</organism>
<sequence length="316" mass="33414">MKIGFIGLGAVGAKLAGSLLRNGQDLVVHDLDPGPVADFVARGAQAGADPAQMMRDADVVITSLPSPAASRAVLDAMLPEMGPGKIWMEMSTTDPAQIEAQAAEVAGRGALAIDCPVSGGCHRAATGNISIFAGCDRAAFDRVLPILTLLGRRVLHTGAVGTASRLKVMTNYLATANLLTLCEALVTMKAQGLDMATTYEAIRISSGTSFVHETESQLILSGSRDVDFTMDLILKDLGLFQALADDAQVPLELSPKVIEIMQDGARRYGMRGQTDRIIERLEEAAGLKVTAPGFPDELIDEEPEERGYEVRPPAAS</sequence>
<dbReference type="OrthoDB" id="9812907at2"/>
<dbReference type="InterPro" id="IPR006115">
    <property type="entry name" value="6PGDH_NADP-bd"/>
</dbReference>
<evidence type="ECO:0000256" key="2">
    <source>
        <dbReference type="ARBA" id="ARBA00023027"/>
    </source>
</evidence>
<dbReference type="Gene3D" id="3.40.50.720">
    <property type="entry name" value="NAD(P)-binding Rossmann-like Domain"/>
    <property type="match status" value="1"/>
</dbReference>
<dbReference type="Gene3D" id="1.10.1040.10">
    <property type="entry name" value="N-(1-d-carboxylethyl)-l-norvaline Dehydrogenase, domain 2"/>
    <property type="match status" value="1"/>
</dbReference>
<dbReference type="AlphaFoldDB" id="A0A369TM69"/>
<dbReference type="Pfam" id="PF03446">
    <property type="entry name" value="NAD_binding_2"/>
    <property type="match status" value="1"/>
</dbReference>
<dbReference type="InterPro" id="IPR036291">
    <property type="entry name" value="NAD(P)-bd_dom_sf"/>
</dbReference>
<evidence type="ECO:0000256" key="1">
    <source>
        <dbReference type="ARBA" id="ARBA00023002"/>
    </source>
</evidence>
<feature type="domain" description="3-hydroxyisobutyrate dehydrogenase-like NAD-binding" evidence="6">
    <location>
        <begin position="161"/>
        <end position="277"/>
    </location>
</feature>
<dbReference type="PANTHER" id="PTHR43060">
    <property type="entry name" value="3-HYDROXYISOBUTYRATE DEHYDROGENASE-LIKE 1, MITOCHONDRIAL-RELATED"/>
    <property type="match status" value="1"/>
</dbReference>
<evidence type="ECO:0000313" key="7">
    <source>
        <dbReference type="EMBL" id="RDD66383.1"/>
    </source>
</evidence>
<feature type="domain" description="6-phosphogluconate dehydrogenase NADP-binding" evidence="5">
    <location>
        <begin position="2"/>
        <end position="158"/>
    </location>
</feature>
<dbReference type="EMBL" id="QPMK01000006">
    <property type="protein sequence ID" value="RDD66383.1"/>
    <property type="molecule type" value="Genomic_DNA"/>
</dbReference>
<dbReference type="InterPro" id="IPR008927">
    <property type="entry name" value="6-PGluconate_DH-like_C_sf"/>
</dbReference>
<feature type="active site" evidence="3">
    <location>
        <position position="167"/>
    </location>
</feature>
<keyword evidence="8" id="KW-1185">Reference proteome</keyword>
<feature type="region of interest" description="Disordered" evidence="4">
    <location>
        <begin position="292"/>
        <end position="316"/>
    </location>
</feature>
<name>A0A369TM69_9RHOB</name>
<keyword evidence="2" id="KW-0520">NAD</keyword>
<dbReference type="InterPro" id="IPR015815">
    <property type="entry name" value="HIBADH-related"/>
</dbReference>
<dbReference type="GO" id="GO:0051287">
    <property type="term" value="F:NAD binding"/>
    <property type="evidence" value="ECO:0007669"/>
    <property type="project" value="InterPro"/>
</dbReference>
<comment type="caution">
    <text evidence="7">The sequence shown here is derived from an EMBL/GenBank/DDBJ whole genome shotgun (WGS) entry which is preliminary data.</text>
</comment>
<protein>
    <submittedName>
        <fullName evidence="7">NAD(P)-dependent oxidoreductase</fullName>
    </submittedName>
</protein>
<evidence type="ECO:0000256" key="3">
    <source>
        <dbReference type="PIRSR" id="PIRSR000103-1"/>
    </source>
</evidence>
<accession>A0A369TM69</accession>